<dbReference type="Gene3D" id="3.90.550.10">
    <property type="entry name" value="Spore Coat Polysaccharide Biosynthesis Protein SpsA, Chain A"/>
    <property type="match status" value="1"/>
</dbReference>
<accession>A0ABP1RXR7</accession>
<dbReference type="InterPro" id="IPR050587">
    <property type="entry name" value="GNT1/Glycosyltrans_8"/>
</dbReference>
<gene>
    <name evidence="1" type="ORF">ODALV1_LOCUS27390</name>
</gene>
<organism evidence="1 2">
    <name type="scientific">Orchesella dallaii</name>
    <dbReference type="NCBI Taxonomy" id="48710"/>
    <lineage>
        <taxon>Eukaryota</taxon>
        <taxon>Metazoa</taxon>
        <taxon>Ecdysozoa</taxon>
        <taxon>Arthropoda</taxon>
        <taxon>Hexapoda</taxon>
        <taxon>Collembola</taxon>
        <taxon>Entomobryomorpha</taxon>
        <taxon>Entomobryoidea</taxon>
        <taxon>Orchesellidae</taxon>
        <taxon>Orchesellinae</taxon>
        <taxon>Orchesella</taxon>
    </lineage>
</organism>
<name>A0ABP1RXR7_9HEXA</name>
<sequence>MRDAGSQLWLTSAITNDDVAKALTLCFSLKKRLSSRKIGVIVSKEVSSSFRKALRHGFDFVFNLEEDEKPTNLRMEEFVKLYGLTLKSFQKVVYLKPSMIVIKNSDEIFDIHKKSGFTWGEGGALSVLLMKPSLETFRILMKDLETRNGNGNTYSQFITLKIRKNVRIFIFIYVSVIFNKS</sequence>
<dbReference type="EMBL" id="CAXLJM020000124">
    <property type="protein sequence ID" value="CAL8138495.1"/>
    <property type="molecule type" value="Genomic_DNA"/>
</dbReference>
<proteinExistence type="predicted"/>
<dbReference type="Proteomes" id="UP001642540">
    <property type="component" value="Unassembled WGS sequence"/>
</dbReference>
<dbReference type="PANTHER" id="PTHR11183">
    <property type="entry name" value="GLYCOGENIN SUBFAMILY MEMBER"/>
    <property type="match status" value="1"/>
</dbReference>
<dbReference type="SUPFAM" id="SSF53448">
    <property type="entry name" value="Nucleotide-diphospho-sugar transferases"/>
    <property type="match status" value="1"/>
</dbReference>
<evidence type="ECO:0000313" key="2">
    <source>
        <dbReference type="Proteomes" id="UP001642540"/>
    </source>
</evidence>
<keyword evidence="2" id="KW-1185">Reference proteome</keyword>
<protein>
    <submittedName>
        <fullName evidence="1">Uncharacterized protein</fullName>
    </submittedName>
</protein>
<evidence type="ECO:0000313" key="1">
    <source>
        <dbReference type="EMBL" id="CAL8138495.1"/>
    </source>
</evidence>
<reference evidence="1 2" key="1">
    <citation type="submission" date="2024-08" db="EMBL/GenBank/DDBJ databases">
        <authorList>
            <person name="Cucini C."/>
            <person name="Frati F."/>
        </authorList>
    </citation>
    <scope>NUCLEOTIDE SEQUENCE [LARGE SCALE GENOMIC DNA]</scope>
</reference>
<dbReference type="InterPro" id="IPR029044">
    <property type="entry name" value="Nucleotide-diphossugar_trans"/>
</dbReference>
<comment type="caution">
    <text evidence="1">The sequence shown here is derived from an EMBL/GenBank/DDBJ whole genome shotgun (WGS) entry which is preliminary data.</text>
</comment>